<dbReference type="CDD" id="cd13182">
    <property type="entry name" value="EVH1-like_Dcp1"/>
    <property type="match status" value="1"/>
</dbReference>
<reference evidence="5" key="1">
    <citation type="submission" date="2023-07" db="EMBL/GenBank/DDBJ databases">
        <title>A chromosome-level genome assembly of Lolium multiflorum.</title>
        <authorList>
            <person name="Chen Y."/>
            <person name="Copetti D."/>
            <person name="Kolliker R."/>
            <person name="Studer B."/>
        </authorList>
    </citation>
    <scope>NUCLEOTIDE SEQUENCE</scope>
    <source>
        <strain evidence="5">02402/16</strain>
        <tissue evidence="5">Leaf</tissue>
    </source>
</reference>
<dbReference type="PANTHER" id="PTHR16290:SF25">
    <property type="entry name" value="WH1 DOMAIN-CONTAINING PROTEIN"/>
    <property type="match status" value="1"/>
</dbReference>
<name>A0AAD8W670_LOLMU</name>
<dbReference type="AlphaFoldDB" id="A0AAD8W670"/>
<evidence type="ECO:0000256" key="2">
    <source>
        <dbReference type="ARBA" id="ARBA00008778"/>
    </source>
</evidence>
<comment type="caution">
    <text evidence="5">The sequence shown here is derived from an EMBL/GenBank/DDBJ whole genome shotgun (WGS) entry which is preliminary data.</text>
</comment>
<dbReference type="GO" id="GO:0000932">
    <property type="term" value="C:P-body"/>
    <property type="evidence" value="ECO:0007669"/>
    <property type="project" value="TreeGrafter"/>
</dbReference>
<dbReference type="InterPro" id="IPR011993">
    <property type="entry name" value="PH-like_dom_sf"/>
</dbReference>
<dbReference type="GO" id="GO:0000290">
    <property type="term" value="P:deadenylation-dependent decapping of nuclear-transcribed mRNA"/>
    <property type="evidence" value="ECO:0007669"/>
    <property type="project" value="InterPro"/>
</dbReference>
<dbReference type="SUPFAM" id="SSF50729">
    <property type="entry name" value="PH domain-like"/>
    <property type="match status" value="1"/>
</dbReference>
<dbReference type="Pfam" id="PF06058">
    <property type="entry name" value="DCP1"/>
    <property type="match status" value="1"/>
</dbReference>
<evidence type="ECO:0000256" key="3">
    <source>
        <dbReference type="ARBA" id="ARBA00022490"/>
    </source>
</evidence>
<dbReference type="InterPro" id="IPR010334">
    <property type="entry name" value="Dcp1"/>
</dbReference>
<evidence type="ECO:0000256" key="4">
    <source>
        <dbReference type="SAM" id="MobiDB-lite"/>
    </source>
</evidence>
<dbReference type="GO" id="GO:0031087">
    <property type="term" value="P:deadenylation-independent decapping of nuclear-transcribed mRNA"/>
    <property type="evidence" value="ECO:0007669"/>
    <property type="project" value="TreeGrafter"/>
</dbReference>
<dbReference type="Gene3D" id="2.30.29.30">
    <property type="entry name" value="Pleckstrin-homology domain (PH domain)/Phosphotyrosine-binding domain (PTB)"/>
    <property type="match status" value="1"/>
</dbReference>
<sequence>MRLRPKPPTRIRPAARVSGAGAGGHPPPPPVARGGYGRRKVTPNLAADREGTRLLNLTVLRRLDPAVADILITAAHVTAYTFDTTNTQWSRKGVEGSLFVVKRNTQPRFQFVIMNRRNIENLVEDLLSSFEYQVQNPYIIYRNAADEVTGIWFYDPEECEEVAQLFARIHNAFSRASPKEIVSATKRTPNAFSRASPKEIVSASKSFSDFEEVEVASSVSSSEDTQEQPTSSSMVPNDAGHNILSALLKAAACVGAPMGATDPVQSNQAIRAVTYSRKHSPVSSQSPALHDLLPSLTSSATVVPPDAHVSTSAHTTQPSNLTEQLLFPQIPIPFSQPTTADAAFASSAPPPLHPPFAIQHRQSTPLHQPLPLSSAAPLHPQHQQSARLLQLFPQSTVPAPIHHQHQQSDPLLQPFRQSPAPPPLHPQHRQTPLAQPFALSSAPPLRPQNGQTGPLAQPFALSSAPPLRPQRQQSAPLLQHFAQPTAPPPLHPQHRQSDPLLQPFPQCSVPPPPYGALLLQPLPPPNPSPLLAPTASHGPILSRDRVRDALLNLVQNEDFIDMLYWELIKGQR</sequence>
<proteinExistence type="inferred from homology"/>
<keyword evidence="3" id="KW-0963">Cytoplasm</keyword>
<feature type="region of interest" description="Disordered" evidence="4">
    <location>
        <begin position="216"/>
        <end position="236"/>
    </location>
</feature>
<accession>A0AAD8W670</accession>
<feature type="region of interest" description="Disordered" evidence="4">
    <location>
        <begin position="1"/>
        <end position="38"/>
    </location>
</feature>
<dbReference type="EMBL" id="JAUUTY010000004">
    <property type="protein sequence ID" value="KAK1642559.1"/>
    <property type="molecule type" value="Genomic_DNA"/>
</dbReference>
<organism evidence="5 6">
    <name type="scientific">Lolium multiflorum</name>
    <name type="common">Italian ryegrass</name>
    <name type="synonym">Lolium perenne subsp. multiflorum</name>
    <dbReference type="NCBI Taxonomy" id="4521"/>
    <lineage>
        <taxon>Eukaryota</taxon>
        <taxon>Viridiplantae</taxon>
        <taxon>Streptophyta</taxon>
        <taxon>Embryophyta</taxon>
        <taxon>Tracheophyta</taxon>
        <taxon>Spermatophyta</taxon>
        <taxon>Magnoliopsida</taxon>
        <taxon>Liliopsida</taxon>
        <taxon>Poales</taxon>
        <taxon>Poaceae</taxon>
        <taxon>BOP clade</taxon>
        <taxon>Pooideae</taxon>
        <taxon>Poodae</taxon>
        <taxon>Poeae</taxon>
        <taxon>Poeae Chloroplast Group 2 (Poeae type)</taxon>
        <taxon>Loliodinae</taxon>
        <taxon>Loliinae</taxon>
        <taxon>Lolium</taxon>
    </lineage>
</organism>
<gene>
    <name evidence="5" type="ORF">QYE76_060364</name>
</gene>
<comment type="subcellular location">
    <subcellularLocation>
        <location evidence="1">Cytoplasm</location>
    </subcellularLocation>
</comment>
<evidence type="ECO:0000256" key="1">
    <source>
        <dbReference type="ARBA" id="ARBA00004496"/>
    </source>
</evidence>
<dbReference type="GO" id="GO:0008047">
    <property type="term" value="F:enzyme activator activity"/>
    <property type="evidence" value="ECO:0007669"/>
    <property type="project" value="InterPro"/>
</dbReference>
<dbReference type="PANTHER" id="PTHR16290">
    <property type="entry name" value="TRANSCRIPTION FACTOR SMIF DECAPPING ENZYME DCP1"/>
    <property type="match status" value="1"/>
</dbReference>
<protein>
    <recommendedName>
        <fullName evidence="7">mRNA-decapping enzyme-like protein</fullName>
    </recommendedName>
</protein>
<dbReference type="Proteomes" id="UP001231189">
    <property type="component" value="Unassembled WGS sequence"/>
</dbReference>
<evidence type="ECO:0000313" key="5">
    <source>
        <dbReference type="EMBL" id="KAK1642559.1"/>
    </source>
</evidence>
<evidence type="ECO:0008006" key="7">
    <source>
        <dbReference type="Google" id="ProtNLM"/>
    </source>
</evidence>
<feature type="region of interest" description="Disordered" evidence="4">
    <location>
        <begin position="400"/>
        <end position="507"/>
    </location>
</feature>
<keyword evidence="6" id="KW-1185">Reference proteome</keyword>
<dbReference type="GO" id="GO:0003729">
    <property type="term" value="F:mRNA binding"/>
    <property type="evidence" value="ECO:0007669"/>
    <property type="project" value="TreeGrafter"/>
</dbReference>
<evidence type="ECO:0000313" key="6">
    <source>
        <dbReference type="Proteomes" id="UP001231189"/>
    </source>
</evidence>
<dbReference type="FunFam" id="2.30.29.30:FF:000159">
    <property type="entry name" value="mRNA-decapping enzyme-like protein"/>
    <property type="match status" value="1"/>
</dbReference>
<comment type="similarity">
    <text evidence="2">Belongs to the DCP1 family.</text>
</comment>